<dbReference type="SMART" id="SM00849">
    <property type="entry name" value="Lactamase_B"/>
    <property type="match status" value="1"/>
</dbReference>
<dbReference type="Gene3D" id="3.60.15.10">
    <property type="entry name" value="Ribonuclease Z/Hydroxyacylglutathione hydrolase-like"/>
    <property type="match status" value="1"/>
</dbReference>
<dbReference type="AlphaFoldDB" id="A0A2W5SAB6"/>
<evidence type="ECO:0000313" key="4">
    <source>
        <dbReference type="Proteomes" id="UP000248975"/>
    </source>
</evidence>
<dbReference type="InterPro" id="IPR036866">
    <property type="entry name" value="RibonucZ/Hydroxyglut_hydro"/>
</dbReference>
<evidence type="ECO:0000313" key="3">
    <source>
        <dbReference type="EMBL" id="PZQ99971.1"/>
    </source>
</evidence>
<dbReference type="SUPFAM" id="SSF56281">
    <property type="entry name" value="Metallo-hydrolase/oxidoreductase"/>
    <property type="match status" value="1"/>
</dbReference>
<feature type="domain" description="Metallo-beta-lactamase" evidence="2">
    <location>
        <begin position="44"/>
        <end position="221"/>
    </location>
</feature>
<dbReference type="PANTHER" id="PTHR42951:SF4">
    <property type="entry name" value="ACYL-COENZYME A THIOESTERASE MBLAC2"/>
    <property type="match status" value="1"/>
</dbReference>
<name>A0A2W5SAB6_CERSP</name>
<sequence length="297" mass="32485">MSIAEHLRILRPRPGVLAFYDGRIEGQRFAPGANWVDDGALSLGIASYAVVSGDQALVYDTHVSLDHARAVRHAVEAEGARQITVVLSHCHLDHVAGTEVFADCEVIACRKTYDHLSRDRHAIEQGKLSGGPAISPLILPTKVFDGEMRLLIGDTEVVLIEANIHSDDAVVLWLPQTRVLIAGDTVEDSVTYVGEPESFALHLADIERLFVLEPSKVLPNHGAPEVIAKGGYDASLLTATADYIRWLMRLWDQPELAQMRLAEAIAPQLEAGSLTLWPPYEDVHRQNIKRTLAAGCG</sequence>
<dbReference type="GO" id="GO:0016787">
    <property type="term" value="F:hydrolase activity"/>
    <property type="evidence" value="ECO:0007669"/>
    <property type="project" value="UniProtKB-KW"/>
</dbReference>
<accession>A0A2W5SAB6</accession>
<proteinExistence type="inferred from homology"/>
<keyword evidence="3" id="KW-0378">Hydrolase</keyword>
<dbReference type="PANTHER" id="PTHR42951">
    <property type="entry name" value="METALLO-BETA-LACTAMASE DOMAIN-CONTAINING"/>
    <property type="match status" value="1"/>
</dbReference>
<evidence type="ECO:0000256" key="1">
    <source>
        <dbReference type="ARBA" id="ARBA00005250"/>
    </source>
</evidence>
<gene>
    <name evidence="3" type="ORF">DI533_04920</name>
</gene>
<dbReference type="InterPro" id="IPR050855">
    <property type="entry name" value="NDM-1-like"/>
</dbReference>
<reference evidence="3 4" key="1">
    <citation type="submission" date="2017-08" db="EMBL/GenBank/DDBJ databases">
        <title>Infants hospitalized years apart are colonized by the same room-sourced microbial strains.</title>
        <authorList>
            <person name="Brooks B."/>
            <person name="Olm M.R."/>
            <person name="Firek B.A."/>
            <person name="Baker R."/>
            <person name="Thomas B.C."/>
            <person name="Morowitz M.J."/>
            <person name="Banfield J.F."/>
        </authorList>
    </citation>
    <scope>NUCLEOTIDE SEQUENCE [LARGE SCALE GENOMIC DNA]</scope>
    <source>
        <strain evidence="3">S2_003_000_R2_11</strain>
    </source>
</reference>
<dbReference type="Pfam" id="PF00753">
    <property type="entry name" value="Lactamase_B"/>
    <property type="match status" value="1"/>
</dbReference>
<protein>
    <submittedName>
        <fullName evidence="3">MBL fold metallo-hydrolase</fullName>
    </submittedName>
</protein>
<dbReference type="GO" id="GO:0017001">
    <property type="term" value="P:antibiotic catabolic process"/>
    <property type="evidence" value="ECO:0007669"/>
    <property type="project" value="UniProtKB-ARBA"/>
</dbReference>
<dbReference type="InterPro" id="IPR001279">
    <property type="entry name" value="Metallo-B-lactamas"/>
</dbReference>
<comment type="similarity">
    <text evidence="1">Belongs to the metallo-beta-lactamase superfamily. Class-B beta-lactamase family.</text>
</comment>
<evidence type="ECO:0000259" key="2">
    <source>
        <dbReference type="SMART" id="SM00849"/>
    </source>
</evidence>
<dbReference type="Proteomes" id="UP000248975">
    <property type="component" value="Unassembled WGS sequence"/>
</dbReference>
<organism evidence="3 4">
    <name type="scientific">Cereibacter sphaeroides</name>
    <name type="common">Rhodobacter sphaeroides</name>
    <dbReference type="NCBI Taxonomy" id="1063"/>
    <lineage>
        <taxon>Bacteria</taxon>
        <taxon>Pseudomonadati</taxon>
        <taxon>Pseudomonadota</taxon>
        <taxon>Alphaproteobacteria</taxon>
        <taxon>Rhodobacterales</taxon>
        <taxon>Paracoccaceae</taxon>
        <taxon>Cereibacter</taxon>
    </lineage>
</organism>
<dbReference type="EMBL" id="QFQS01000001">
    <property type="protein sequence ID" value="PZQ99971.1"/>
    <property type="molecule type" value="Genomic_DNA"/>
</dbReference>
<comment type="caution">
    <text evidence="3">The sequence shown here is derived from an EMBL/GenBank/DDBJ whole genome shotgun (WGS) entry which is preliminary data.</text>
</comment>